<feature type="region of interest" description="Disordered" evidence="4">
    <location>
        <begin position="69"/>
        <end position="89"/>
    </location>
</feature>
<sequence>MAARAFQTVRPHIPLIKFRGGHLPKESSASVPPATKSKPETSPTTTTHTTKVTTPGTILEHQQLPKKYARKPLSNEEMEFIQRGGPDVL</sequence>
<gene>
    <name evidence="6" type="primary">LOC111131380</name>
</gene>
<keyword evidence="2" id="KW-0496">Mitochondrion</keyword>
<dbReference type="InterPro" id="IPR020373">
    <property type="entry name" value="Kgd4/YMR-31"/>
</dbReference>
<dbReference type="OrthoDB" id="2116030at2759"/>
<name>A0A8B8E4D0_CRAVI</name>
<dbReference type="GO" id="GO:0005739">
    <property type="term" value="C:mitochondrion"/>
    <property type="evidence" value="ECO:0007669"/>
    <property type="project" value="UniProtKB-SubCell"/>
</dbReference>
<evidence type="ECO:0000313" key="5">
    <source>
        <dbReference type="Proteomes" id="UP000694844"/>
    </source>
</evidence>
<organism evidence="5 6">
    <name type="scientific">Crassostrea virginica</name>
    <name type="common">Eastern oyster</name>
    <dbReference type="NCBI Taxonomy" id="6565"/>
    <lineage>
        <taxon>Eukaryota</taxon>
        <taxon>Metazoa</taxon>
        <taxon>Spiralia</taxon>
        <taxon>Lophotrochozoa</taxon>
        <taxon>Mollusca</taxon>
        <taxon>Bivalvia</taxon>
        <taxon>Autobranchia</taxon>
        <taxon>Pteriomorphia</taxon>
        <taxon>Ostreida</taxon>
        <taxon>Ostreoidea</taxon>
        <taxon>Ostreidae</taxon>
        <taxon>Crassostrea</taxon>
    </lineage>
</organism>
<keyword evidence="5" id="KW-1185">Reference proteome</keyword>
<comment type="similarity">
    <text evidence="3">Belongs to the alpha-ketoglutarate dehydrogenase component 4 family.</text>
</comment>
<dbReference type="Pfam" id="PF10937">
    <property type="entry name" value="Kgd4-YMR31"/>
    <property type="match status" value="1"/>
</dbReference>
<comment type="subcellular location">
    <subcellularLocation>
        <location evidence="1">Mitochondrion</location>
    </subcellularLocation>
</comment>
<protein>
    <submittedName>
        <fullName evidence="6">28S ribosomal protein S36, mitochondrial-like</fullName>
    </submittedName>
</protein>
<reference evidence="6" key="1">
    <citation type="submission" date="2025-08" db="UniProtKB">
        <authorList>
            <consortium name="RefSeq"/>
        </authorList>
    </citation>
    <scope>IDENTIFICATION</scope>
    <source>
        <tissue evidence="6">Whole sample</tissue>
    </source>
</reference>
<dbReference type="PANTHER" id="PTHR31601:SF2">
    <property type="entry name" value="ALPHA-KETOGLUTARATE DEHYDROGENASE COMPONENT 4"/>
    <property type="match status" value="1"/>
</dbReference>
<evidence type="ECO:0000313" key="6">
    <source>
        <dbReference type="RefSeq" id="XP_022334569.1"/>
    </source>
</evidence>
<accession>A0A8B8E4D0</accession>
<dbReference type="Proteomes" id="UP000694844">
    <property type="component" value="Chromosome 4"/>
</dbReference>
<proteinExistence type="inferred from homology"/>
<evidence type="ECO:0000256" key="3">
    <source>
        <dbReference type="ARBA" id="ARBA00043970"/>
    </source>
</evidence>
<dbReference type="GO" id="GO:0006103">
    <property type="term" value="P:2-oxoglutarate metabolic process"/>
    <property type="evidence" value="ECO:0007669"/>
    <property type="project" value="InterPro"/>
</dbReference>
<evidence type="ECO:0000256" key="1">
    <source>
        <dbReference type="ARBA" id="ARBA00004173"/>
    </source>
</evidence>
<dbReference type="PANTHER" id="PTHR31601">
    <property type="entry name" value="28S RIBOSOMAL PROTEIN S36, MITOCHONDRIAL"/>
    <property type="match status" value="1"/>
</dbReference>
<dbReference type="AlphaFoldDB" id="A0A8B8E4D0"/>
<dbReference type="KEGG" id="cvn:111131380"/>
<dbReference type="GO" id="GO:0004591">
    <property type="term" value="F:oxoglutarate dehydrogenase (succinyl-transferring) activity"/>
    <property type="evidence" value="ECO:0007669"/>
    <property type="project" value="TreeGrafter"/>
</dbReference>
<feature type="region of interest" description="Disordered" evidence="4">
    <location>
        <begin position="17"/>
        <end position="53"/>
    </location>
</feature>
<dbReference type="GeneID" id="111131380"/>
<evidence type="ECO:0000256" key="4">
    <source>
        <dbReference type="SAM" id="MobiDB-lite"/>
    </source>
</evidence>
<dbReference type="RefSeq" id="XP_022334569.1">
    <property type="nucleotide sequence ID" value="XM_022478861.1"/>
</dbReference>
<feature type="compositionally biased region" description="Low complexity" evidence="4">
    <location>
        <begin position="32"/>
        <end position="53"/>
    </location>
</feature>
<evidence type="ECO:0000256" key="2">
    <source>
        <dbReference type="ARBA" id="ARBA00023128"/>
    </source>
</evidence>